<dbReference type="InterPro" id="IPR025737">
    <property type="entry name" value="FApF"/>
</dbReference>
<dbReference type="OrthoDB" id="191143at2"/>
<dbReference type="EMBL" id="POWF01000004">
    <property type="protein sequence ID" value="PNQ72984.1"/>
    <property type="molecule type" value="Genomic_DNA"/>
</dbReference>
<protein>
    <submittedName>
        <fullName evidence="1">Transporter</fullName>
    </submittedName>
</protein>
<evidence type="ECO:0000313" key="1">
    <source>
        <dbReference type="EMBL" id="PNQ72984.1"/>
    </source>
</evidence>
<gene>
    <name evidence="1" type="ORF">C1T31_08270</name>
</gene>
<keyword evidence="2" id="KW-1185">Reference proteome</keyword>
<dbReference type="AlphaFoldDB" id="A0A2K1DY81"/>
<proteinExistence type="predicted"/>
<reference evidence="1 2" key="1">
    <citation type="submission" date="2018-01" db="EMBL/GenBank/DDBJ databases">
        <title>The draft genome of Hanstruepera neustonica JCM19743.</title>
        <authorList>
            <person name="He R.-H."/>
            <person name="Du Z.-J."/>
        </authorList>
    </citation>
    <scope>NUCLEOTIDE SEQUENCE [LARGE SCALE GENOMIC DNA]</scope>
    <source>
        <strain evidence="1 2">JCM19743</strain>
    </source>
</reference>
<dbReference type="Pfam" id="PF13557">
    <property type="entry name" value="Phenol_MetA_deg"/>
    <property type="match status" value="1"/>
</dbReference>
<name>A0A2K1DY81_9FLAO</name>
<comment type="caution">
    <text evidence="1">The sequence shown here is derived from an EMBL/GenBank/DDBJ whole genome shotgun (WGS) entry which is preliminary data.</text>
</comment>
<accession>A0A2K1DY81</accession>
<dbReference type="Proteomes" id="UP000236641">
    <property type="component" value="Unassembled WGS sequence"/>
</dbReference>
<sequence>MGFFKTIGNLIFIFSFFNISLITAQDIEPRRWTPLPLGTHVVGGGYVHTFGDILFDPILQAEDVRMKVDAMALSYVQPFKIGNRLARIDVLLPYATANWEGLLRGAPTSITRTGFSDPRIRFSMNLIGPKALNAQEMMAYYAEHATSTMLGASVSVTFPLGQYAGDKLLNLGQNRFVIRPQVGFVHNWGLWSYEFTASVFLYTNNTDFFNGQERKQDPTFAAQTHLIRRFKNRMWVSVSAGYGLGGQSIVDSQPNNDERGDFLSSLALGVPITKKQSVKVFYLHSESVKSIGADTDSLGFGYSILF</sequence>
<evidence type="ECO:0000313" key="2">
    <source>
        <dbReference type="Proteomes" id="UP000236641"/>
    </source>
</evidence>
<organism evidence="1 2">
    <name type="scientific">Hanstruepera neustonica</name>
    <dbReference type="NCBI Taxonomy" id="1445657"/>
    <lineage>
        <taxon>Bacteria</taxon>
        <taxon>Pseudomonadati</taxon>
        <taxon>Bacteroidota</taxon>
        <taxon>Flavobacteriia</taxon>
        <taxon>Flavobacteriales</taxon>
        <taxon>Flavobacteriaceae</taxon>
        <taxon>Hanstruepera</taxon>
    </lineage>
</organism>